<organism evidence="2 3">
    <name type="scientific">Thalassovita gelatinovora</name>
    <name type="common">Thalassobius gelatinovorus</name>
    <dbReference type="NCBI Taxonomy" id="53501"/>
    <lineage>
        <taxon>Bacteria</taxon>
        <taxon>Pseudomonadati</taxon>
        <taxon>Pseudomonadota</taxon>
        <taxon>Alphaproteobacteria</taxon>
        <taxon>Rhodobacterales</taxon>
        <taxon>Roseobacteraceae</taxon>
        <taxon>Thalassovita</taxon>
    </lineage>
</organism>
<name>A0A0P1G3H8_THAGE</name>
<evidence type="ECO:0000313" key="3">
    <source>
        <dbReference type="Proteomes" id="UP000051587"/>
    </source>
</evidence>
<protein>
    <recommendedName>
        <fullName evidence="1">Lambda phage tail tube protein N-terminal domain-containing protein</fullName>
    </recommendedName>
</protein>
<reference evidence="2 3" key="1">
    <citation type="submission" date="2015-09" db="EMBL/GenBank/DDBJ databases">
        <authorList>
            <consortium name="Swine Surveillance"/>
        </authorList>
    </citation>
    <scope>NUCLEOTIDE SEQUENCE [LARGE SCALE GENOMIC DNA]</scope>
    <source>
        <strain evidence="2 3">CECT 4357</strain>
    </source>
</reference>
<dbReference type="AlphaFoldDB" id="A0A0P1G3H8"/>
<feature type="domain" description="Lambda phage tail tube protein N-terminal" evidence="1">
    <location>
        <begin position="24"/>
        <end position="137"/>
    </location>
</feature>
<accession>A0A0P1G3H8</accession>
<dbReference type="OrthoDB" id="4206561at2"/>
<gene>
    <name evidence="2" type="ORF">TG4357_02655</name>
</gene>
<sequence>MPVSSGAVRGHGSFIRIGRGETPAWTKLVGVEEFDFPDQTPDDIDVTHLESPGDTEEVMPGMNKASSWKINVHHVPGGDTETLLADLAETKEHIILEINVVGAAVAKQFVAYVNSYRPTGIKSKDKMMAEVSLAVMAKVDPLVT</sequence>
<dbReference type="EMBL" id="CYSA01000025">
    <property type="protein sequence ID" value="CUH66814.1"/>
    <property type="molecule type" value="Genomic_DNA"/>
</dbReference>
<dbReference type="Pfam" id="PF16461">
    <property type="entry name" value="Phage_TTP_12"/>
    <property type="match status" value="1"/>
</dbReference>
<dbReference type="Proteomes" id="UP000051587">
    <property type="component" value="Unassembled WGS sequence"/>
</dbReference>
<evidence type="ECO:0000313" key="2">
    <source>
        <dbReference type="EMBL" id="CUH66814.1"/>
    </source>
</evidence>
<dbReference type="RefSeq" id="WP_058263366.1">
    <property type="nucleotide sequence ID" value="NZ_CP051181.1"/>
</dbReference>
<dbReference type="STRING" id="53501.SAMN04488043_105192"/>
<dbReference type="InterPro" id="IPR032494">
    <property type="entry name" value="Phage_TTP_N"/>
</dbReference>
<proteinExistence type="predicted"/>
<keyword evidence="3" id="KW-1185">Reference proteome</keyword>
<evidence type="ECO:0000259" key="1">
    <source>
        <dbReference type="Pfam" id="PF16461"/>
    </source>
</evidence>
<dbReference type="Gene3D" id="4.10.410.40">
    <property type="match status" value="1"/>
</dbReference>